<dbReference type="FunCoup" id="A0A2N3N6D8">
    <property type="interactions" value="240"/>
</dbReference>
<dbReference type="Proteomes" id="UP000233524">
    <property type="component" value="Unassembled WGS sequence"/>
</dbReference>
<feature type="region of interest" description="Disordered" evidence="8">
    <location>
        <begin position="134"/>
        <end position="176"/>
    </location>
</feature>
<gene>
    <name evidence="9" type="ORF">jhhlp_006613</name>
</gene>
<dbReference type="STRING" id="41688.A0A2N3N6D8"/>
<comment type="subcellular location">
    <subcellularLocation>
        <location evidence="2">Nucleus</location>
        <location evidence="2">Nucleolus</location>
    </subcellularLocation>
</comment>
<evidence type="ECO:0000256" key="4">
    <source>
        <dbReference type="ARBA" id="ARBA00011187"/>
    </source>
</evidence>
<dbReference type="OrthoDB" id="285729at2759"/>
<name>A0A2N3N6D8_9PEZI</name>
<keyword evidence="10" id="KW-1185">Reference proteome</keyword>
<dbReference type="GO" id="GO:0005730">
    <property type="term" value="C:nucleolus"/>
    <property type="evidence" value="ECO:0007669"/>
    <property type="project" value="UniProtKB-SubCell"/>
</dbReference>
<proteinExistence type="inferred from homology"/>
<dbReference type="EMBL" id="NLAX01000701">
    <property type="protein sequence ID" value="PKS08001.1"/>
    <property type="molecule type" value="Genomic_DNA"/>
</dbReference>
<protein>
    <recommendedName>
        <fullName evidence="5">Nucleolar protein 16</fullName>
    </recommendedName>
</protein>
<dbReference type="GO" id="GO:1990904">
    <property type="term" value="C:ribonucleoprotein complex"/>
    <property type="evidence" value="ECO:0007669"/>
    <property type="project" value="UniProtKB-KW"/>
</dbReference>
<comment type="function">
    <text evidence="1">Involved in the biogenesis of the 60S ribosomal subunit.</text>
</comment>
<dbReference type="GO" id="GO:0042273">
    <property type="term" value="P:ribosomal large subunit biogenesis"/>
    <property type="evidence" value="ECO:0007669"/>
    <property type="project" value="TreeGrafter"/>
</dbReference>
<evidence type="ECO:0000256" key="7">
    <source>
        <dbReference type="ARBA" id="ARBA00023274"/>
    </source>
</evidence>
<evidence type="ECO:0000256" key="1">
    <source>
        <dbReference type="ARBA" id="ARBA00002889"/>
    </source>
</evidence>
<dbReference type="PANTHER" id="PTHR13243:SF1">
    <property type="entry name" value="NUCLEOLAR PROTEIN 16"/>
    <property type="match status" value="1"/>
</dbReference>
<feature type="compositionally biased region" description="Basic residues" evidence="8">
    <location>
        <begin position="8"/>
        <end position="22"/>
    </location>
</feature>
<evidence type="ECO:0000256" key="5">
    <source>
        <dbReference type="ARBA" id="ARBA00015522"/>
    </source>
</evidence>
<evidence type="ECO:0000313" key="10">
    <source>
        <dbReference type="Proteomes" id="UP000233524"/>
    </source>
</evidence>
<dbReference type="VEuPathDB" id="FungiDB:jhhlp_006613"/>
<dbReference type="AlphaFoldDB" id="A0A2N3N6D8"/>
<keyword evidence="7" id="KW-0687">Ribonucleoprotein</keyword>
<evidence type="ECO:0000256" key="8">
    <source>
        <dbReference type="SAM" id="MobiDB-lite"/>
    </source>
</evidence>
<comment type="similarity">
    <text evidence="3">Belongs to the NOP16 family.</text>
</comment>
<dbReference type="InterPro" id="IPR019002">
    <property type="entry name" value="Ribosome_biogenesis_Nop16"/>
</dbReference>
<sequence length="246" mass="28051">MGRDLQKKKNRSGKQPVKIKPRKKRILNPLGNSIIAKNWNKKETLSQNYRRLGLVSRLKAPTGGTELSLAEATLLREASLSTTSSIIPAAPPKKPKTTPLAIASTESAVIRETKVERDASGKIIRVIGSSAKRNPLRDPLNEFDDDSEEEEEEDEEEEAEEWGGIQDTEDDKNKTGIVRQLEELAARPVIKKPRHQSEREREWIGRLVEKYGEENTAAMARDRRLNPMQQTEADIRKRLRIWQENR</sequence>
<comment type="subunit">
    <text evidence="4">Component of the pre-66S ribosomal particle.</text>
</comment>
<evidence type="ECO:0000256" key="2">
    <source>
        <dbReference type="ARBA" id="ARBA00004604"/>
    </source>
</evidence>
<feature type="compositionally biased region" description="Acidic residues" evidence="8">
    <location>
        <begin position="141"/>
        <end position="161"/>
    </location>
</feature>
<dbReference type="InParanoid" id="A0A2N3N6D8"/>
<keyword evidence="6" id="KW-0539">Nucleus</keyword>
<evidence type="ECO:0000256" key="6">
    <source>
        <dbReference type="ARBA" id="ARBA00023242"/>
    </source>
</evidence>
<dbReference type="Pfam" id="PF09420">
    <property type="entry name" value="Nop16"/>
    <property type="match status" value="1"/>
</dbReference>
<feature type="region of interest" description="Disordered" evidence="8">
    <location>
        <begin position="1"/>
        <end position="22"/>
    </location>
</feature>
<reference evidence="9 10" key="1">
    <citation type="journal article" date="2017" name="G3 (Bethesda)">
        <title>First Draft Genome Sequence of the Pathogenic Fungus Lomentospora prolificans (Formerly Scedosporium prolificans).</title>
        <authorList>
            <person name="Luo R."/>
            <person name="Zimin A."/>
            <person name="Workman R."/>
            <person name="Fan Y."/>
            <person name="Pertea G."/>
            <person name="Grossman N."/>
            <person name="Wear M.P."/>
            <person name="Jia B."/>
            <person name="Miller H."/>
            <person name="Casadevall A."/>
            <person name="Timp W."/>
            <person name="Zhang S.X."/>
            <person name="Salzberg S.L."/>
        </authorList>
    </citation>
    <scope>NUCLEOTIDE SEQUENCE [LARGE SCALE GENOMIC DNA]</scope>
    <source>
        <strain evidence="9 10">JHH-5317</strain>
    </source>
</reference>
<comment type="caution">
    <text evidence="9">The sequence shown here is derived from an EMBL/GenBank/DDBJ whole genome shotgun (WGS) entry which is preliminary data.</text>
</comment>
<accession>A0A2N3N6D8</accession>
<evidence type="ECO:0000256" key="3">
    <source>
        <dbReference type="ARBA" id="ARBA00008479"/>
    </source>
</evidence>
<dbReference type="PANTHER" id="PTHR13243">
    <property type="entry name" value="HSPC111 PROTEIN-RELATED"/>
    <property type="match status" value="1"/>
</dbReference>
<organism evidence="9 10">
    <name type="scientific">Lomentospora prolificans</name>
    <dbReference type="NCBI Taxonomy" id="41688"/>
    <lineage>
        <taxon>Eukaryota</taxon>
        <taxon>Fungi</taxon>
        <taxon>Dikarya</taxon>
        <taxon>Ascomycota</taxon>
        <taxon>Pezizomycotina</taxon>
        <taxon>Sordariomycetes</taxon>
        <taxon>Hypocreomycetidae</taxon>
        <taxon>Microascales</taxon>
        <taxon>Microascaceae</taxon>
        <taxon>Lomentospora</taxon>
    </lineage>
</organism>
<evidence type="ECO:0000313" key="9">
    <source>
        <dbReference type="EMBL" id="PKS08001.1"/>
    </source>
</evidence>